<dbReference type="EMBL" id="AWSQ01000002">
    <property type="protein sequence ID" value="KFX69999.1"/>
    <property type="molecule type" value="Genomic_DNA"/>
</dbReference>
<accession>A0A0A1YMW5</accession>
<protein>
    <submittedName>
        <fullName evidence="1">Uncharacterized protein</fullName>
    </submittedName>
</protein>
<evidence type="ECO:0000313" key="1">
    <source>
        <dbReference type="EMBL" id="KFX69999.1"/>
    </source>
</evidence>
<comment type="caution">
    <text evidence="1">The sequence shown here is derived from an EMBL/GenBank/DDBJ whole genome shotgun (WGS) entry which is preliminary data.</text>
</comment>
<organism evidence="1 2">
    <name type="scientific">Pseudomonas taeanensis MS-3</name>
    <dbReference type="NCBI Taxonomy" id="1395571"/>
    <lineage>
        <taxon>Bacteria</taxon>
        <taxon>Pseudomonadati</taxon>
        <taxon>Pseudomonadota</taxon>
        <taxon>Gammaproteobacteria</taxon>
        <taxon>Pseudomonadales</taxon>
        <taxon>Pseudomonadaceae</taxon>
        <taxon>Pseudomonas</taxon>
    </lineage>
</organism>
<keyword evidence="2" id="KW-1185">Reference proteome</keyword>
<dbReference type="RefSeq" id="WP_025165253.1">
    <property type="nucleotide sequence ID" value="NZ_AWSQ01000002.1"/>
</dbReference>
<dbReference type="OrthoDB" id="6999666at2"/>
<dbReference type="STRING" id="1395571.TMS3_0110860"/>
<name>A0A0A1YMW5_9PSED</name>
<sequence>MSFNLANQSAEVRNAGEDEKSRLFQLWQQNLHRAKVDAARLVGEKAKRKGKWEEWLRSQLGDMSPPEYASMVQREVRRLIANR</sequence>
<gene>
    <name evidence="1" type="ORF">TMS3_0110860</name>
</gene>
<dbReference type="Proteomes" id="UP000030063">
    <property type="component" value="Unassembled WGS sequence"/>
</dbReference>
<proteinExistence type="predicted"/>
<dbReference type="AlphaFoldDB" id="A0A0A1YMW5"/>
<reference evidence="1 2" key="1">
    <citation type="journal article" date="2014" name="Genome Announc.">
        <title>Draft Genome Sequence of Petroleum Oil-Degrading Marine Bacterium Pseudomonas taeanensis Strain MS-3, Isolated from a Crude Oil-Contaminated Seashore.</title>
        <authorList>
            <person name="Lee S.Y."/>
            <person name="Kim S.H."/>
            <person name="Lee D.G."/>
            <person name="Shin S."/>
            <person name="Yun S.H."/>
            <person name="Choi C.W."/>
            <person name="Chung Y.H."/>
            <person name="Choi J.S."/>
            <person name="Kahng H.Y."/>
            <person name="Kim S.I."/>
        </authorList>
    </citation>
    <scope>NUCLEOTIDE SEQUENCE [LARGE SCALE GENOMIC DNA]</scope>
    <source>
        <strain evidence="1 2">MS-3</strain>
    </source>
</reference>
<evidence type="ECO:0000313" key="2">
    <source>
        <dbReference type="Proteomes" id="UP000030063"/>
    </source>
</evidence>